<feature type="region of interest" description="Disordered" evidence="4">
    <location>
        <begin position="303"/>
        <end position="326"/>
    </location>
</feature>
<dbReference type="InterPro" id="IPR051745">
    <property type="entry name" value="Intracell_Transport_Effector"/>
</dbReference>
<evidence type="ECO:0000256" key="2">
    <source>
        <dbReference type="ARBA" id="ARBA00022771"/>
    </source>
</evidence>
<evidence type="ECO:0000256" key="4">
    <source>
        <dbReference type="SAM" id="MobiDB-lite"/>
    </source>
</evidence>
<dbReference type="InterPro" id="IPR011011">
    <property type="entry name" value="Znf_FYVE_PHD"/>
</dbReference>
<dbReference type="GO" id="GO:0031267">
    <property type="term" value="F:small GTPase binding"/>
    <property type="evidence" value="ECO:0007669"/>
    <property type="project" value="InterPro"/>
</dbReference>
<sequence length="537" mass="61189">MATGKKLDLSKLTDEEAKHVWEVIQRDFDLRKKEEDRLGCSHYSKKEQNWVCHPCHMARVLKIGTLEWYHENVRSRFKRFGSAKVMRSLFKRLNGEPSGSESELRGQSDYDDNRSMPDVHTGGFEDNSIDQSNGHHYKEMKKPKRRLTVDPVELGLGFDYLSESRGRCYQAHSPSDSVSGFGKRSDYNNGGLDYSQGVESAISQHQVCVLRVWPWSVPLRVPPQLLVLWQWERRRSQKLRVSPRTEDSEEDEHFHAFPLYQSHQTLFSHTSQESLHSNNPQQITDLNRRMSAVESLLNRLEQKVTSPTDQLSVQTHTPSSVSPVPDWEVELEEQQLKQRLIEMTHNISDHSLSDEDEEEEDQHSRPESSQDIPAWRSPLQGDAFVSKIPTRPSSRLSSISSGAKMEDKGQHGDDNKSWGSLDRKSVDSQRFKGSTALLFELEDKVAQAAADVQNTQSQVSYIENKIAALNAAGMPVDKKKKSAIPVQARRLSQNFPTTQADRFVRNSSYRGSLTQRNPVKKPQPQTPCAKPVMTQGS</sequence>
<reference evidence="7" key="1">
    <citation type="submission" date="2024-04" db="EMBL/GenBank/DDBJ databases">
        <title>Salinicola lusitanus LLJ914,a marine bacterium isolated from the Okinawa Trough.</title>
        <authorList>
            <person name="Li J."/>
        </authorList>
    </citation>
    <scope>NUCLEOTIDE SEQUENCE [LARGE SCALE GENOMIC DNA]</scope>
</reference>
<dbReference type="GO" id="GO:0017022">
    <property type="term" value="F:myosin binding"/>
    <property type="evidence" value="ECO:0007669"/>
    <property type="project" value="TreeGrafter"/>
</dbReference>
<dbReference type="InterPro" id="IPR006788">
    <property type="entry name" value="Myrip/Melanophilin"/>
</dbReference>
<keyword evidence="3" id="KW-0862">Zinc</keyword>
<feature type="region of interest" description="Disordered" evidence="4">
    <location>
        <begin position="348"/>
        <end position="426"/>
    </location>
</feature>
<dbReference type="Pfam" id="PF04698">
    <property type="entry name" value="Rab_eff_C"/>
    <property type="match status" value="1"/>
</dbReference>
<dbReference type="GO" id="GO:0030864">
    <property type="term" value="C:cortical actin cytoskeleton"/>
    <property type="evidence" value="ECO:0007669"/>
    <property type="project" value="TreeGrafter"/>
</dbReference>
<evidence type="ECO:0000313" key="6">
    <source>
        <dbReference type="EMBL" id="KAK7939028.1"/>
    </source>
</evidence>
<dbReference type="EMBL" id="JBBPFD010000002">
    <property type="protein sequence ID" value="KAK7939028.1"/>
    <property type="molecule type" value="Genomic_DNA"/>
</dbReference>
<evidence type="ECO:0000256" key="1">
    <source>
        <dbReference type="ARBA" id="ARBA00022723"/>
    </source>
</evidence>
<feature type="region of interest" description="Disordered" evidence="4">
    <location>
        <begin position="94"/>
        <end position="144"/>
    </location>
</feature>
<evidence type="ECO:0000256" key="3">
    <source>
        <dbReference type="ARBA" id="ARBA00022833"/>
    </source>
</evidence>
<keyword evidence="2" id="KW-0863">Zinc-finger</keyword>
<dbReference type="PANTHER" id="PTHR14555">
    <property type="entry name" value="MYELIN-ASSOCIATED OLIGODENDROCYTIC BASIC PROTEIN MOBP -RELATED"/>
    <property type="match status" value="1"/>
</dbReference>
<keyword evidence="7" id="KW-1185">Reference proteome</keyword>
<accession>A0AAW0PV58</accession>
<evidence type="ECO:0000259" key="5">
    <source>
        <dbReference type="PROSITE" id="PS50916"/>
    </source>
</evidence>
<feature type="compositionally biased region" description="Polar residues" evidence="4">
    <location>
        <begin position="490"/>
        <end position="517"/>
    </location>
</feature>
<comment type="caution">
    <text evidence="6">The sequence shown here is derived from an EMBL/GenBank/DDBJ whole genome shotgun (WGS) entry which is preliminary data.</text>
</comment>
<evidence type="ECO:0000313" key="7">
    <source>
        <dbReference type="Proteomes" id="UP001460270"/>
    </source>
</evidence>
<name>A0AAW0PV58_9GOBI</name>
<feature type="compositionally biased region" description="Basic and acidic residues" evidence="4">
    <location>
        <begin position="102"/>
        <end position="117"/>
    </location>
</feature>
<dbReference type="InterPro" id="IPR010911">
    <property type="entry name" value="Rab_BD"/>
</dbReference>
<dbReference type="Gene3D" id="3.30.40.10">
    <property type="entry name" value="Zinc/RING finger domain, C3HC4 (zinc finger)"/>
    <property type="match status" value="2"/>
</dbReference>
<dbReference type="Proteomes" id="UP001460270">
    <property type="component" value="Unassembled WGS sequence"/>
</dbReference>
<keyword evidence="1" id="KW-0479">Metal-binding</keyword>
<dbReference type="GO" id="GO:0006886">
    <property type="term" value="P:intracellular protein transport"/>
    <property type="evidence" value="ECO:0007669"/>
    <property type="project" value="InterPro"/>
</dbReference>
<organism evidence="6 7">
    <name type="scientific">Mugilogobius chulae</name>
    <name type="common">yellowstripe goby</name>
    <dbReference type="NCBI Taxonomy" id="88201"/>
    <lineage>
        <taxon>Eukaryota</taxon>
        <taxon>Metazoa</taxon>
        <taxon>Chordata</taxon>
        <taxon>Craniata</taxon>
        <taxon>Vertebrata</taxon>
        <taxon>Euteleostomi</taxon>
        <taxon>Actinopterygii</taxon>
        <taxon>Neopterygii</taxon>
        <taxon>Teleostei</taxon>
        <taxon>Neoteleostei</taxon>
        <taxon>Acanthomorphata</taxon>
        <taxon>Gobiaria</taxon>
        <taxon>Gobiiformes</taxon>
        <taxon>Gobioidei</taxon>
        <taxon>Gobiidae</taxon>
        <taxon>Gobionellinae</taxon>
        <taxon>Mugilogobius</taxon>
    </lineage>
</organism>
<protein>
    <recommendedName>
        <fullName evidence="5">RabBD domain-containing protein</fullName>
    </recommendedName>
</protein>
<feature type="domain" description="RabBD" evidence="5">
    <location>
        <begin position="6"/>
        <end position="72"/>
    </location>
</feature>
<dbReference type="AlphaFoldDB" id="A0AAW0PV58"/>
<feature type="compositionally biased region" description="Basic and acidic residues" evidence="4">
    <location>
        <begin position="404"/>
        <end position="426"/>
    </location>
</feature>
<dbReference type="InterPro" id="IPR013083">
    <property type="entry name" value="Znf_RING/FYVE/PHD"/>
</dbReference>
<dbReference type="GO" id="GO:0008270">
    <property type="term" value="F:zinc ion binding"/>
    <property type="evidence" value="ECO:0007669"/>
    <property type="project" value="UniProtKB-KW"/>
</dbReference>
<dbReference type="InterPro" id="IPR041282">
    <property type="entry name" value="FYVE_2"/>
</dbReference>
<gene>
    <name evidence="6" type="ORF">WMY93_002354</name>
</gene>
<dbReference type="SUPFAM" id="SSF57903">
    <property type="entry name" value="FYVE/PHD zinc finger"/>
    <property type="match status" value="1"/>
</dbReference>
<feature type="compositionally biased region" description="Polar residues" evidence="4">
    <location>
        <begin position="303"/>
        <end position="322"/>
    </location>
</feature>
<feature type="region of interest" description="Disordered" evidence="4">
    <location>
        <begin position="490"/>
        <end position="537"/>
    </location>
</feature>
<dbReference type="GO" id="GO:0003779">
    <property type="term" value="F:actin binding"/>
    <property type="evidence" value="ECO:0007669"/>
    <property type="project" value="TreeGrafter"/>
</dbReference>
<dbReference type="Pfam" id="PF02318">
    <property type="entry name" value="FYVE_2"/>
    <property type="match status" value="2"/>
</dbReference>
<dbReference type="PANTHER" id="PTHR14555:SF1">
    <property type="entry name" value="MELANOPHILIN"/>
    <property type="match status" value="1"/>
</dbReference>
<dbReference type="PROSITE" id="PS50916">
    <property type="entry name" value="RABBD"/>
    <property type="match status" value="1"/>
</dbReference>
<proteinExistence type="predicted"/>